<keyword evidence="6" id="KW-1185">Reference proteome</keyword>
<keyword evidence="2" id="KW-0560">Oxidoreductase</keyword>
<dbReference type="Proteomes" id="UP000000305">
    <property type="component" value="Unassembled WGS sequence"/>
</dbReference>
<dbReference type="eggNOG" id="KOG2305">
    <property type="taxonomic scope" value="Eukaryota"/>
</dbReference>
<feature type="domain" description="3-hydroxyacyl-CoA dehydrogenase NAD binding" evidence="4">
    <location>
        <begin position="5"/>
        <end position="183"/>
    </location>
</feature>
<dbReference type="GO" id="GO:0070403">
    <property type="term" value="F:NAD+ binding"/>
    <property type="evidence" value="ECO:0007669"/>
    <property type="project" value="InterPro"/>
</dbReference>
<dbReference type="AlphaFoldDB" id="E9GXZ8"/>
<organism evidence="5 6">
    <name type="scientific">Daphnia pulex</name>
    <name type="common">Water flea</name>
    <dbReference type="NCBI Taxonomy" id="6669"/>
    <lineage>
        <taxon>Eukaryota</taxon>
        <taxon>Metazoa</taxon>
        <taxon>Ecdysozoa</taxon>
        <taxon>Arthropoda</taxon>
        <taxon>Crustacea</taxon>
        <taxon>Branchiopoda</taxon>
        <taxon>Diplostraca</taxon>
        <taxon>Cladocera</taxon>
        <taxon>Anomopoda</taxon>
        <taxon>Daphniidae</taxon>
        <taxon>Daphnia</taxon>
    </lineage>
</organism>
<dbReference type="InterPro" id="IPR008927">
    <property type="entry name" value="6-PGluconate_DH-like_C_sf"/>
</dbReference>
<evidence type="ECO:0000256" key="1">
    <source>
        <dbReference type="ARBA" id="ARBA00009463"/>
    </source>
</evidence>
<dbReference type="InParanoid" id="E9GXZ8"/>
<dbReference type="GO" id="GO:0006631">
    <property type="term" value="P:fatty acid metabolic process"/>
    <property type="evidence" value="ECO:0007669"/>
    <property type="project" value="InterPro"/>
</dbReference>
<dbReference type="EMBL" id="GL732574">
    <property type="protein sequence ID" value="EFX75510.1"/>
    <property type="molecule type" value="Genomic_DNA"/>
</dbReference>
<proteinExistence type="inferred from homology"/>
<dbReference type="STRING" id="6669.E9GXZ8"/>
<name>E9GXZ8_DAPPU</name>
<comment type="similarity">
    <text evidence="1">Belongs to the 3-hydroxyacyl-CoA dehydrogenase family.</text>
</comment>
<evidence type="ECO:0000313" key="5">
    <source>
        <dbReference type="EMBL" id="EFX75510.1"/>
    </source>
</evidence>
<dbReference type="HOGENOM" id="CLU_009834_0_0_1"/>
<dbReference type="Gene3D" id="1.10.1040.10">
    <property type="entry name" value="N-(1-d-carboxylethyl)-l-norvaline Dehydrogenase, domain 2"/>
    <property type="match status" value="1"/>
</dbReference>
<evidence type="ECO:0000313" key="6">
    <source>
        <dbReference type="Proteomes" id="UP000000305"/>
    </source>
</evidence>
<dbReference type="GO" id="GO:0050104">
    <property type="term" value="F:L-gulonate 3-dehydrogenase activity"/>
    <property type="evidence" value="ECO:0000318"/>
    <property type="project" value="GO_Central"/>
</dbReference>
<dbReference type="PANTHER" id="PTHR48075">
    <property type="entry name" value="3-HYDROXYACYL-COA DEHYDROGENASE FAMILY PROTEIN"/>
    <property type="match status" value="1"/>
</dbReference>
<dbReference type="Gene3D" id="3.40.50.720">
    <property type="entry name" value="NAD(P)-binding Rossmann-like Domain"/>
    <property type="match status" value="1"/>
</dbReference>
<dbReference type="SUPFAM" id="SSF51735">
    <property type="entry name" value="NAD(P)-binding Rossmann-fold domains"/>
    <property type="match status" value="1"/>
</dbReference>
<evidence type="ECO:0000259" key="4">
    <source>
        <dbReference type="Pfam" id="PF02737"/>
    </source>
</evidence>
<dbReference type="OMA" id="CNGHYYM"/>
<dbReference type="SUPFAM" id="SSF48179">
    <property type="entry name" value="6-phosphogluconate dehydrogenase C-terminal domain-like"/>
    <property type="match status" value="1"/>
</dbReference>
<dbReference type="InterPro" id="IPR006180">
    <property type="entry name" value="3-OHacyl-CoA_DH_CS"/>
</dbReference>
<accession>E9GXZ8</accession>
<evidence type="ECO:0000256" key="2">
    <source>
        <dbReference type="ARBA" id="ARBA00023002"/>
    </source>
</evidence>
<dbReference type="FunFam" id="3.40.50.720:FF:000356">
    <property type="entry name" value="Lambda-crystallin homolog"/>
    <property type="match status" value="1"/>
</dbReference>
<dbReference type="KEGG" id="dpx:DAPPUDRAFT_306692"/>
<dbReference type="PROSITE" id="PS00067">
    <property type="entry name" value="3HCDH"/>
    <property type="match status" value="1"/>
</dbReference>
<evidence type="ECO:0000259" key="3">
    <source>
        <dbReference type="Pfam" id="PF00725"/>
    </source>
</evidence>
<dbReference type="InterPro" id="IPR036291">
    <property type="entry name" value="NAD(P)-bd_dom_sf"/>
</dbReference>
<dbReference type="Pfam" id="PF00725">
    <property type="entry name" value="3HCDH"/>
    <property type="match status" value="1"/>
</dbReference>
<feature type="domain" description="3-hydroxyacyl-CoA dehydrogenase C-terminal" evidence="3">
    <location>
        <begin position="189"/>
        <end position="268"/>
    </location>
</feature>
<dbReference type="OrthoDB" id="2021159at2759"/>
<dbReference type="InterPro" id="IPR013328">
    <property type="entry name" value="6PGD_dom2"/>
</dbReference>
<dbReference type="Pfam" id="PF02737">
    <property type="entry name" value="3HCDH_N"/>
    <property type="match status" value="1"/>
</dbReference>
<gene>
    <name evidence="5" type="ORF">DAPPUDRAFT_306692</name>
</gene>
<evidence type="ECO:0008006" key="7">
    <source>
        <dbReference type="Google" id="ProtNLM"/>
    </source>
</evidence>
<protein>
    <recommendedName>
        <fullName evidence="7">3-hydroxyacyl-CoA dehydrogenase</fullName>
    </recommendedName>
</protein>
<dbReference type="PANTHER" id="PTHR48075:SF1">
    <property type="entry name" value="LAMBDA-CRYSTALLIN HOMOLOG"/>
    <property type="match status" value="1"/>
</dbReference>
<dbReference type="InterPro" id="IPR006176">
    <property type="entry name" value="3-OHacyl-CoA_DH_NAD-bd"/>
</dbReference>
<dbReference type="InterPro" id="IPR006108">
    <property type="entry name" value="3HC_DH_C"/>
</dbReference>
<sequence length="317" mass="35070">MGSKKVAIVGSGLIGRSWAMLFAGAGYNVHLYDVTQELVENAIKDIEEQLQALATSGLLRGNLNASEQLKLITGTKTLKECVQGALYVQECVPENLELKKKVFAELDALVDDSAIIASSTSCTLPSLFSENMKHRQNVIVAHPVNPPFYVPLVELVPAPWTSPEVAIKARQIMEELGQKPVSLSREIPGFALNRIQYAILNECWYLAQEGILDVADIDSVMSHGLGPRYAFMGPLETAHLNAEGMENYCERYGETIFNVSKTLGPVTRFEGANLQKVNQQLVDQVPLENLQEKRAWRNNCLSSLAQLKQNIDKKKTD</sequence>
<reference evidence="5 6" key="1">
    <citation type="journal article" date="2011" name="Science">
        <title>The ecoresponsive genome of Daphnia pulex.</title>
        <authorList>
            <person name="Colbourne J.K."/>
            <person name="Pfrender M.E."/>
            <person name="Gilbert D."/>
            <person name="Thomas W.K."/>
            <person name="Tucker A."/>
            <person name="Oakley T.H."/>
            <person name="Tokishita S."/>
            <person name="Aerts A."/>
            <person name="Arnold G.J."/>
            <person name="Basu M.K."/>
            <person name="Bauer D.J."/>
            <person name="Caceres C.E."/>
            <person name="Carmel L."/>
            <person name="Casola C."/>
            <person name="Choi J.H."/>
            <person name="Detter J.C."/>
            <person name="Dong Q."/>
            <person name="Dusheyko S."/>
            <person name="Eads B.D."/>
            <person name="Frohlich T."/>
            <person name="Geiler-Samerotte K.A."/>
            <person name="Gerlach D."/>
            <person name="Hatcher P."/>
            <person name="Jogdeo S."/>
            <person name="Krijgsveld J."/>
            <person name="Kriventseva E.V."/>
            <person name="Kultz D."/>
            <person name="Laforsch C."/>
            <person name="Lindquist E."/>
            <person name="Lopez J."/>
            <person name="Manak J.R."/>
            <person name="Muller J."/>
            <person name="Pangilinan J."/>
            <person name="Patwardhan R.P."/>
            <person name="Pitluck S."/>
            <person name="Pritham E.J."/>
            <person name="Rechtsteiner A."/>
            <person name="Rho M."/>
            <person name="Rogozin I.B."/>
            <person name="Sakarya O."/>
            <person name="Salamov A."/>
            <person name="Schaack S."/>
            <person name="Shapiro H."/>
            <person name="Shiga Y."/>
            <person name="Skalitzky C."/>
            <person name="Smith Z."/>
            <person name="Souvorov A."/>
            <person name="Sung W."/>
            <person name="Tang Z."/>
            <person name="Tsuchiya D."/>
            <person name="Tu H."/>
            <person name="Vos H."/>
            <person name="Wang M."/>
            <person name="Wolf Y.I."/>
            <person name="Yamagata H."/>
            <person name="Yamada T."/>
            <person name="Ye Y."/>
            <person name="Shaw J.R."/>
            <person name="Andrews J."/>
            <person name="Crease T.J."/>
            <person name="Tang H."/>
            <person name="Lucas S.M."/>
            <person name="Robertson H.M."/>
            <person name="Bork P."/>
            <person name="Koonin E.V."/>
            <person name="Zdobnov E.M."/>
            <person name="Grigoriev I.V."/>
            <person name="Lynch M."/>
            <person name="Boore J.L."/>
        </authorList>
    </citation>
    <scope>NUCLEOTIDE SEQUENCE [LARGE SCALE GENOMIC DNA]</scope>
</reference>
<dbReference type="FunCoup" id="E9GXZ8">
    <property type="interactions" value="179"/>
</dbReference>